<keyword evidence="3" id="KW-0804">Transcription</keyword>
<dbReference type="InterPro" id="IPR019888">
    <property type="entry name" value="Tscrpt_reg_AsnC-like"/>
</dbReference>
<dbReference type="InterPro" id="IPR011008">
    <property type="entry name" value="Dimeric_a/b-barrel"/>
</dbReference>
<dbReference type="InterPro" id="IPR036388">
    <property type="entry name" value="WH-like_DNA-bd_sf"/>
</dbReference>
<evidence type="ECO:0000313" key="6">
    <source>
        <dbReference type="Proteomes" id="UP001500016"/>
    </source>
</evidence>
<name>A0ABP5HBR5_9ACTN</name>
<sequence length="305" mass="31945">MSEDLDAQLIAALQQDGRASYSELAARVGAPRTAVSARVQALLGSGAVEIVAVAHPQLLGLTSLAHVSVAVSGPADDVVEALCATDASVFVSAVSGAYDLVAELRVSSAHELYEALAGLRALPRVRAVNTLLYTDVVTSVFMPQGPLRGDVRVDDTDRRLIELLERDGRMPYVELARRAGMSPSAARARVGRLVTSRALHVAAVVRRGTGGSGGSGRPALGAGLNLGGDDAHVTGFLAALPGVEFVARTVGRFDLVVTVGADSTTRLHRVTERLKALDGVRGLTTWAHLEVFKEHYSRGVARTSA</sequence>
<accession>A0ABP5HBR5</accession>
<dbReference type="InterPro" id="IPR019887">
    <property type="entry name" value="Tscrpt_reg_AsnC/Lrp_C"/>
</dbReference>
<dbReference type="SMART" id="SM00344">
    <property type="entry name" value="HTH_ASNC"/>
    <property type="match status" value="2"/>
</dbReference>
<dbReference type="SUPFAM" id="SSF54909">
    <property type="entry name" value="Dimeric alpha+beta barrel"/>
    <property type="match status" value="2"/>
</dbReference>
<evidence type="ECO:0000313" key="5">
    <source>
        <dbReference type="EMBL" id="GAA2068677.1"/>
    </source>
</evidence>
<gene>
    <name evidence="5" type="ORF">GCM10009801_17140</name>
</gene>
<keyword evidence="2" id="KW-0238">DNA-binding</keyword>
<dbReference type="Gene3D" id="1.10.10.10">
    <property type="entry name" value="Winged helix-like DNA-binding domain superfamily/Winged helix DNA-binding domain"/>
    <property type="match status" value="2"/>
</dbReference>
<dbReference type="PROSITE" id="PS50956">
    <property type="entry name" value="HTH_ASNC_2"/>
    <property type="match status" value="2"/>
</dbReference>
<evidence type="ECO:0000256" key="1">
    <source>
        <dbReference type="ARBA" id="ARBA00023015"/>
    </source>
</evidence>
<dbReference type="RefSeq" id="WP_344525742.1">
    <property type="nucleotide sequence ID" value="NZ_BAAAPE010000005.1"/>
</dbReference>
<feature type="domain" description="HTH asnC-type" evidence="4">
    <location>
        <begin position="153"/>
        <end position="194"/>
    </location>
</feature>
<dbReference type="EMBL" id="BAAAPE010000005">
    <property type="protein sequence ID" value="GAA2068677.1"/>
    <property type="molecule type" value="Genomic_DNA"/>
</dbReference>
<dbReference type="Pfam" id="PF01037">
    <property type="entry name" value="AsnC_trans_reg"/>
    <property type="match status" value="2"/>
</dbReference>
<dbReference type="InterPro" id="IPR036390">
    <property type="entry name" value="WH_DNA-bd_sf"/>
</dbReference>
<dbReference type="SUPFAM" id="SSF46785">
    <property type="entry name" value="Winged helix' DNA-binding domain"/>
    <property type="match status" value="2"/>
</dbReference>
<dbReference type="Gene3D" id="3.30.70.920">
    <property type="match status" value="2"/>
</dbReference>
<dbReference type="Proteomes" id="UP001500016">
    <property type="component" value="Unassembled WGS sequence"/>
</dbReference>
<proteinExistence type="predicted"/>
<dbReference type="PANTHER" id="PTHR30154:SF34">
    <property type="entry name" value="TRANSCRIPTIONAL REGULATOR AZLB"/>
    <property type="match status" value="1"/>
</dbReference>
<organism evidence="5 6">
    <name type="scientific">Streptomyces albiaxialis</name>
    <dbReference type="NCBI Taxonomy" id="329523"/>
    <lineage>
        <taxon>Bacteria</taxon>
        <taxon>Bacillati</taxon>
        <taxon>Actinomycetota</taxon>
        <taxon>Actinomycetes</taxon>
        <taxon>Kitasatosporales</taxon>
        <taxon>Streptomycetaceae</taxon>
        <taxon>Streptomyces</taxon>
    </lineage>
</organism>
<dbReference type="PANTHER" id="PTHR30154">
    <property type="entry name" value="LEUCINE-RESPONSIVE REGULATORY PROTEIN"/>
    <property type="match status" value="1"/>
</dbReference>
<dbReference type="InterPro" id="IPR000485">
    <property type="entry name" value="AsnC-type_HTH_dom"/>
</dbReference>
<keyword evidence="6" id="KW-1185">Reference proteome</keyword>
<comment type="caution">
    <text evidence="5">The sequence shown here is derived from an EMBL/GenBank/DDBJ whole genome shotgun (WGS) entry which is preliminary data.</text>
</comment>
<evidence type="ECO:0000256" key="3">
    <source>
        <dbReference type="ARBA" id="ARBA00023163"/>
    </source>
</evidence>
<reference evidence="6" key="1">
    <citation type="journal article" date="2019" name="Int. J. Syst. Evol. Microbiol.">
        <title>The Global Catalogue of Microorganisms (GCM) 10K type strain sequencing project: providing services to taxonomists for standard genome sequencing and annotation.</title>
        <authorList>
            <consortium name="The Broad Institute Genomics Platform"/>
            <consortium name="The Broad Institute Genome Sequencing Center for Infectious Disease"/>
            <person name="Wu L."/>
            <person name="Ma J."/>
        </authorList>
    </citation>
    <scope>NUCLEOTIDE SEQUENCE [LARGE SCALE GENOMIC DNA]</scope>
    <source>
        <strain evidence="6">JCM 15478</strain>
    </source>
</reference>
<feature type="domain" description="HTH asnC-type" evidence="4">
    <location>
        <begin position="1"/>
        <end position="62"/>
    </location>
</feature>
<protein>
    <submittedName>
        <fullName evidence="5">Lrp/AsnC family transcriptional regulator</fullName>
    </submittedName>
</protein>
<evidence type="ECO:0000256" key="2">
    <source>
        <dbReference type="ARBA" id="ARBA00023125"/>
    </source>
</evidence>
<dbReference type="PRINTS" id="PR00033">
    <property type="entry name" value="HTHASNC"/>
</dbReference>
<evidence type="ECO:0000259" key="4">
    <source>
        <dbReference type="PROSITE" id="PS50956"/>
    </source>
</evidence>
<keyword evidence="1" id="KW-0805">Transcription regulation</keyword>
<dbReference type="Pfam" id="PF13404">
    <property type="entry name" value="HTH_AsnC-type"/>
    <property type="match status" value="2"/>
</dbReference>